<dbReference type="OrthoDB" id="880990at2"/>
<dbReference type="AlphaFoldDB" id="A0A518RKQ6"/>
<dbReference type="RefSeq" id="WP_145849480.1">
    <property type="nucleotide sequence ID" value="NZ_CP042239.1"/>
</dbReference>
<dbReference type="Pfam" id="PF03096">
    <property type="entry name" value="Ndr"/>
    <property type="match status" value="1"/>
</dbReference>
<dbReference type="InterPro" id="IPR004142">
    <property type="entry name" value="NDRG"/>
</dbReference>
<feature type="signal peptide" evidence="1">
    <location>
        <begin position="1"/>
        <end position="21"/>
    </location>
</feature>
<name>A0A518RKQ6_9SPHN</name>
<dbReference type="KEGG" id="ssua:FPZ54_19655"/>
<dbReference type="SUPFAM" id="SSF53474">
    <property type="entry name" value="alpha/beta-Hydrolases"/>
    <property type="match status" value="1"/>
</dbReference>
<dbReference type="InterPro" id="IPR029058">
    <property type="entry name" value="AB_hydrolase_fold"/>
</dbReference>
<reference evidence="2 3" key="1">
    <citation type="submission" date="2019-07" db="EMBL/GenBank/DDBJ databases">
        <title>Sphingomonas alkalisoli sp. nov., isolated from rhizosphere soil of Suaedae salsa.</title>
        <authorList>
            <person name="Zhang H."/>
            <person name="Xu L."/>
            <person name="Zhang J.-X."/>
            <person name="Sun J.-Q."/>
        </authorList>
    </citation>
    <scope>NUCLEOTIDE SEQUENCE [LARGE SCALE GENOMIC DNA]</scope>
    <source>
        <strain evidence="2 3">XS-10</strain>
    </source>
</reference>
<sequence length="265" mass="27737">MRSSLILLGALLLAGCAATSAAPPAPQLFAESYGAKPRNAETLYVIVHGDGMAGTSTDLAEFARALAASEPRSAVVRLLRPGYADEQGNQSPGLRGAGTGDDYTPDRIAQVAQSIAALKARHRRARVVAIGEGGGAAVVANLAGLRPNLIDGMVLVSCPCSLPEWRRYMAGRAKPAQPWREKVASLDPLQTAGGIAPDLRAALVSGAEDKTVPARFARAYAEALSLRGIATDFRILPQQGSQILDDPQVIEATRRLAAALPRKVS</sequence>
<evidence type="ECO:0000313" key="2">
    <source>
        <dbReference type="EMBL" id="QDX28009.1"/>
    </source>
</evidence>
<feature type="chain" id="PRO_5021811761" evidence="1">
    <location>
        <begin position="22"/>
        <end position="265"/>
    </location>
</feature>
<accession>A0A518RKQ6</accession>
<evidence type="ECO:0000313" key="3">
    <source>
        <dbReference type="Proteomes" id="UP000318055"/>
    </source>
</evidence>
<dbReference type="Gene3D" id="3.40.50.1820">
    <property type="entry name" value="alpha/beta hydrolase"/>
    <property type="match status" value="1"/>
</dbReference>
<gene>
    <name evidence="2" type="ORF">FPZ54_19655</name>
</gene>
<keyword evidence="1" id="KW-0732">Signal</keyword>
<protein>
    <submittedName>
        <fullName evidence="2">Lysophospholipase</fullName>
    </submittedName>
</protein>
<dbReference type="Proteomes" id="UP000318055">
    <property type="component" value="Chromosome"/>
</dbReference>
<organism evidence="2 3">
    <name type="scientific">Sphingomonas suaedae</name>
    <dbReference type="NCBI Taxonomy" id="2599297"/>
    <lineage>
        <taxon>Bacteria</taxon>
        <taxon>Pseudomonadati</taxon>
        <taxon>Pseudomonadota</taxon>
        <taxon>Alphaproteobacteria</taxon>
        <taxon>Sphingomonadales</taxon>
        <taxon>Sphingomonadaceae</taxon>
        <taxon>Sphingomonas</taxon>
    </lineage>
</organism>
<keyword evidence="3" id="KW-1185">Reference proteome</keyword>
<dbReference type="EMBL" id="CP042239">
    <property type="protein sequence ID" value="QDX28009.1"/>
    <property type="molecule type" value="Genomic_DNA"/>
</dbReference>
<proteinExistence type="predicted"/>
<evidence type="ECO:0000256" key="1">
    <source>
        <dbReference type="SAM" id="SignalP"/>
    </source>
</evidence>
<dbReference type="PROSITE" id="PS51257">
    <property type="entry name" value="PROKAR_LIPOPROTEIN"/>
    <property type="match status" value="1"/>
</dbReference>